<dbReference type="Proteomes" id="UP001165060">
    <property type="component" value="Unassembled WGS sequence"/>
</dbReference>
<accession>A0ABQ6M722</accession>
<evidence type="ECO:0000313" key="1">
    <source>
        <dbReference type="EMBL" id="GMI20768.1"/>
    </source>
</evidence>
<protein>
    <submittedName>
        <fullName evidence="1">Uncharacterized protein</fullName>
    </submittedName>
</protein>
<comment type="caution">
    <text evidence="1">The sequence shown here is derived from an EMBL/GenBank/DDBJ whole genome shotgun (WGS) entry which is preliminary data.</text>
</comment>
<gene>
    <name evidence="1" type="ORF">TeGR_g4768</name>
</gene>
<feature type="non-terminal residue" evidence="1">
    <location>
        <position position="1"/>
    </location>
</feature>
<name>A0ABQ6M722_9STRA</name>
<keyword evidence="2" id="KW-1185">Reference proteome</keyword>
<dbReference type="EMBL" id="BRYB01001216">
    <property type="protein sequence ID" value="GMI20768.1"/>
    <property type="molecule type" value="Genomic_DNA"/>
</dbReference>
<sequence length="607" mass="65523">EYDARAFSAFVDDRTSVVLFKRLSFKSAIAASRSPAKIYLTSQSCDGVPSASALTDSWMASDLSLFNAHSSADWDFFFSSSSVSHVLVSHNVFRQKLMCADARDQREYLASVLSNAAEHFVSGGEGCIIFEVYPLTEGEAYPFVEQQGQPDCANPYSSAESLQQLLMSLSTLLVPVSESYADPTLRAYPVGQLLSFALQTSAPPPPPPPPLETFVINLDRRPDRYLQMQAKMDVGGFPAGTVSRVAASDGNTFDLADDEQLAQLFSLTDWRYGGSPFNPYQDHSYRSNVLGCAHSHLRVWDTIAARGDAYREEFGLSNGDTNYGDGAVAYLVLEDDVEFIGENIYEKLTALAGRLRRNSEWDILYLGLLDEEHEGLYGDAVVGGVEGVVKLSREPRWSGAGAFGMLVRPRAAKKMLELASERGIMQPIDWWIMGLVGSGDLVAYKCSPGLATSPQGAGRDSDNDQVYSQARLVMLGQTDSSPTDLIDEISFMTPSDGACYAAGEGVDVRLNVVVRDDAPVFVEKSRGGKICFGLEGAGGAGGGEVEVLTSVKRKRIELGGGGRVDALCIGWDEGGVRLEGLANGAYDLYGEIEGGGWNSAFRVGDCA</sequence>
<reference evidence="1 2" key="1">
    <citation type="journal article" date="2023" name="Commun. Biol.">
        <title>Genome analysis of Parmales, the sister group of diatoms, reveals the evolutionary specialization of diatoms from phago-mixotrophs to photoautotrophs.</title>
        <authorList>
            <person name="Ban H."/>
            <person name="Sato S."/>
            <person name="Yoshikawa S."/>
            <person name="Yamada K."/>
            <person name="Nakamura Y."/>
            <person name="Ichinomiya M."/>
            <person name="Sato N."/>
            <person name="Blanc-Mathieu R."/>
            <person name="Endo H."/>
            <person name="Kuwata A."/>
            <person name="Ogata H."/>
        </authorList>
    </citation>
    <scope>NUCLEOTIDE SEQUENCE [LARGE SCALE GENOMIC DNA]</scope>
</reference>
<proteinExistence type="predicted"/>
<organism evidence="1 2">
    <name type="scientific">Tetraparma gracilis</name>
    <dbReference type="NCBI Taxonomy" id="2962635"/>
    <lineage>
        <taxon>Eukaryota</taxon>
        <taxon>Sar</taxon>
        <taxon>Stramenopiles</taxon>
        <taxon>Ochrophyta</taxon>
        <taxon>Bolidophyceae</taxon>
        <taxon>Parmales</taxon>
        <taxon>Triparmaceae</taxon>
        <taxon>Tetraparma</taxon>
    </lineage>
</organism>
<evidence type="ECO:0000313" key="2">
    <source>
        <dbReference type="Proteomes" id="UP001165060"/>
    </source>
</evidence>